<evidence type="ECO:0000313" key="3">
    <source>
        <dbReference type="EMBL" id="CAB4984773.1"/>
    </source>
</evidence>
<dbReference type="EMBL" id="CAFBOS010000024">
    <property type="protein sequence ID" value="CAB4984773.1"/>
    <property type="molecule type" value="Genomic_DNA"/>
</dbReference>
<dbReference type="Pfam" id="PF00171">
    <property type="entry name" value="Aldedh"/>
    <property type="match status" value="1"/>
</dbReference>
<sequence>MKQIRHWIGGDYHSGASGRSGIVFNPASGVQSGSLDLASVDDVVFGVAAAKGAPPGWRSTSLARRSEIMFTLREFVDRHRTDIAKLFTRSTARC</sequence>
<feature type="domain" description="Aldehyde dehydrogenase" evidence="1">
    <location>
        <begin position="20"/>
        <end position="91"/>
    </location>
</feature>
<organism evidence="2">
    <name type="scientific">freshwater metagenome</name>
    <dbReference type="NCBI Taxonomy" id="449393"/>
    <lineage>
        <taxon>unclassified sequences</taxon>
        <taxon>metagenomes</taxon>
        <taxon>ecological metagenomes</taxon>
    </lineage>
</organism>
<gene>
    <name evidence="2" type="ORF">UFOPK2754_02954</name>
    <name evidence="3" type="ORF">UFOPK3967_00599</name>
</gene>
<name>A0A6J6V7X9_9ZZZZ</name>
<evidence type="ECO:0000259" key="1">
    <source>
        <dbReference type="Pfam" id="PF00171"/>
    </source>
</evidence>
<dbReference type="InterPro" id="IPR016162">
    <property type="entry name" value="Ald_DH_N"/>
</dbReference>
<dbReference type="InterPro" id="IPR015590">
    <property type="entry name" value="Aldehyde_DH_dom"/>
</dbReference>
<accession>A0A6J6V7X9</accession>
<reference evidence="2" key="1">
    <citation type="submission" date="2020-05" db="EMBL/GenBank/DDBJ databases">
        <authorList>
            <person name="Chiriac C."/>
            <person name="Salcher M."/>
            <person name="Ghai R."/>
            <person name="Kavagutti S V."/>
        </authorList>
    </citation>
    <scope>NUCLEOTIDE SEQUENCE</scope>
</reference>
<dbReference type="Gene3D" id="3.40.605.10">
    <property type="entry name" value="Aldehyde Dehydrogenase, Chain A, domain 1"/>
    <property type="match status" value="1"/>
</dbReference>
<evidence type="ECO:0000313" key="2">
    <source>
        <dbReference type="EMBL" id="CAB4768332.1"/>
    </source>
</evidence>
<dbReference type="InterPro" id="IPR016161">
    <property type="entry name" value="Ald_DH/histidinol_DH"/>
</dbReference>
<dbReference type="AlphaFoldDB" id="A0A6J6V7X9"/>
<protein>
    <submittedName>
        <fullName evidence="2">Unannotated protein</fullName>
    </submittedName>
</protein>
<dbReference type="SUPFAM" id="SSF53720">
    <property type="entry name" value="ALDH-like"/>
    <property type="match status" value="1"/>
</dbReference>
<dbReference type="GO" id="GO:0016491">
    <property type="term" value="F:oxidoreductase activity"/>
    <property type="evidence" value="ECO:0007669"/>
    <property type="project" value="InterPro"/>
</dbReference>
<dbReference type="EMBL" id="CAEZYR010000163">
    <property type="protein sequence ID" value="CAB4768332.1"/>
    <property type="molecule type" value="Genomic_DNA"/>
</dbReference>
<proteinExistence type="predicted"/>